<name>A0ABU3D9X9_9FLAO</name>
<sequence length="836" mass="95467">MKRTYLFLLLIAFPGFAQKTMELDYYLPQEIHYNPKIPKPQEVLGFVPGEWHVSHDRLIMYMQKLAESSPRVKIENRGTTYEGRPLMLLYISSEENINNLEKIRQDHLGLIEENSGPLNLENMPVIVNQGFSIHGDEPSGANAAMVLAYYLAAAEGPKIEKILDNNVILLDPSFNPDGLQRFAYWANTNKSKNINSDPQDREYDEVWPGGRTNHYWFDMNRDWLPVQLPESQARIETFYKWYPNVLTDHHEMDSNSSFFFQPGIPSQTHPLTPQHNQILTKEIGSYIAESFDEIGSLYYTEEDFDDFYYGKGATFPDINGGIGILFEQASSRGHAQETDNGVLTFPFTIRNQFTAALGTLKAATEMRLKLLNYQRDFYNNARQEASEGAYIFGSKEDPVSAFKLAEILKKHQIKIHNLSNDFSKNRKHFSKGNAYVVPKNQSQNRLLKAMFETRTSFKDSLFYDVSAWSLPLAFNLNFVEDISNEKIGEKIENLILPKPAKIEKSEYAYLMDWRNYNAPGALNRMLTKGLRAKVAMKNFSVNEENFSYGTIMISVKNQSLSVDEIYNLIQEISEKTAIPFKALKTGLTGGISLGSNNFRSIKPQSVALIVGERIRPFDAGEIWHLFDQRFDMRITKLDIKNLSQTDLSRYTDIILTASYGGAINKNQTTQLKEWVKSGGSLIAYRSSVKWLKENEFINLKFKEIEDTAININFEEIQDYKGAQRIGGAIFKVNMDRSHPISFGYTDNNIASFRNTEIFMEADKDSYNNPLQYADEPLLSGYISKENLDLLAGSVPLKVQGLGRGKVMAFTDNPNFRAFWLGTNKLLMNAIFFGDEM</sequence>
<dbReference type="EMBL" id="JAVRHK010000019">
    <property type="protein sequence ID" value="MDT0678345.1"/>
    <property type="molecule type" value="Genomic_DNA"/>
</dbReference>
<evidence type="ECO:0000256" key="4">
    <source>
        <dbReference type="ARBA" id="ARBA00022801"/>
    </source>
</evidence>
<evidence type="ECO:0000256" key="3">
    <source>
        <dbReference type="ARBA" id="ARBA00022670"/>
    </source>
</evidence>
<keyword evidence="5" id="KW-0862">Zinc</keyword>
<comment type="similarity">
    <text evidence="2">Belongs to the peptidase M14 family.</text>
</comment>
<evidence type="ECO:0000256" key="1">
    <source>
        <dbReference type="ARBA" id="ARBA00001947"/>
    </source>
</evidence>
<dbReference type="Pfam" id="PF00246">
    <property type="entry name" value="Peptidase_M14"/>
    <property type="match status" value="1"/>
</dbReference>
<evidence type="ECO:0000256" key="5">
    <source>
        <dbReference type="ARBA" id="ARBA00022833"/>
    </source>
</evidence>
<keyword evidence="7" id="KW-0732">Signal</keyword>
<evidence type="ECO:0000313" key="9">
    <source>
        <dbReference type="EMBL" id="MDT0678345.1"/>
    </source>
</evidence>
<dbReference type="Gene3D" id="3.40.630.10">
    <property type="entry name" value="Zn peptidases"/>
    <property type="match status" value="1"/>
</dbReference>
<reference evidence="9 10" key="1">
    <citation type="submission" date="2023-09" db="EMBL/GenBank/DDBJ databases">
        <authorList>
            <person name="Rey-Velasco X."/>
        </authorList>
    </citation>
    <scope>NUCLEOTIDE SEQUENCE [LARGE SCALE GENOMIC DNA]</scope>
    <source>
        <strain evidence="9 10">F117</strain>
    </source>
</reference>
<dbReference type="InterPro" id="IPR029062">
    <property type="entry name" value="Class_I_gatase-like"/>
</dbReference>
<organism evidence="9 10">
    <name type="scientific">Autumnicola musiva</name>
    <dbReference type="NCBI Taxonomy" id="3075589"/>
    <lineage>
        <taxon>Bacteria</taxon>
        <taxon>Pseudomonadati</taxon>
        <taxon>Bacteroidota</taxon>
        <taxon>Flavobacteriia</taxon>
        <taxon>Flavobacteriales</taxon>
        <taxon>Flavobacteriaceae</taxon>
        <taxon>Autumnicola</taxon>
    </lineage>
</organism>
<evidence type="ECO:0000259" key="8">
    <source>
        <dbReference type="SMART" id="SM00631"/>
    </source>
</evidence>
<protein>
    <submittedName>
        <fullName evidence="9">M14 family metallopeptidase</fullName>
    </submittedName>
</protein>
<dbReference type="SUPFAM" id="SSF52317">
    <property type="entry name" value="Class I glutamine amidotransferase-like"/>
    <property type="match status" value="1"/>
</dbReference>
<dbReference type="InterPro" id="IPR000834">
    <property type="entry name" value="Peptidase_M14"/>
</dbReference>
<comment type="cofactor">
    <cofactor evidence="1">
        <name>Zn(2+)</name>
        <dbReference type="ChEBI" id="CHEBI:29105"/>
    </cofactor>
</comment>
<proteinExistence type="inferred from homology"/>
<dbReference type="Proteomes" id="UP001262582">
    <property type="component" value="Unassembled WGS sequence"/>
</dbReference>
<gene>
    <name evidence="9" type="ORF">RM539_17315</name>
</gene>
<evidence type="ECO:0000256" key="2">
    <source>
        <dbReference type="ARBA" id="ARBA00005988"/>
    </source>
</evidence>
<comment type="caution">
    <text evidence="9">The sequence shown here is derived from an EMBL/GenBank/DDBJ whole genome shotgun (WGS) entry which is preliminary data.</text>
</comment>
<feature type="chain" id="PRO_5045491181" evidence="7">
    <location>
        <begin position="18"/>
        <end position="836"/>
    </location>
</feature>
<keyword evidence="4" id="KW-0378">Hydrolase</keyword>
<evidence type="ECO:0000313" key="10">
    <source>
        <dbReference type="Proteomes" id="UP001262582"/>
    </source>
</evidence>
<dbReference type="CDD" id="cd03143">
    <property type="entry name" value="A4_beta-galactosidase_middle_domain"/>
    <property type="match status" value="1"/>
</dbReference>
<dbReference type="SUPFAM" id="SSF53187">
    <property type="entry name" value="Zn-dependent exopeptidases"/>
    <property type="match status" value="1"/>
</dbReference>
<dbReference type="CDD" id="cd06238">
    <property type="entry name" value="M14-like"/>
    <property type="match status" value="1"/>
</dbReference>
<dbReference type="PANTHER" id="PTHR11705:SF143">
    <property type="entry name" value="SLL0236 PROTEIN"/>
    <property type="match status" value="1"/>
</dbReference>
<keyword evidence="10" id="KW-1185">Reference proteome</keyword>
<feature type="domain" description="Peptidase M14" evidence="8">
    <location>
        <begin position="52"/>
        <end position="337"/>
    </location>
</feature>
<dbReference type="SMART" id="SM00631">
    <property type="entry name" value="Zn_pept"/>
    <property type="match status" value="1"/>
</dbReference>
<dbReference type="RefSeq" id="WP_311504680.1">
    <property type="nucleotide sequence ID" value="NZ_JAVRHK010000019.1"/>
</dbReference>
<evidence type="ECO:0000256" key="7">
    <source>
        <dbReference type="SAM" id="SignalP"/>
    </source>
</evidence>
<evidence type="ECO:0000256" key="6">
    <source>
        <dbReference type="ARBA" id="ARBA00023049"/>
    </source>
</evidence>
<dbReference type="PANTHER" id="PTHR11705">
    <property type="entry name" value="PROTEASE FAMILY M14 CARBOXYPEPTIDASE A,B"/>
    <property type="match status" value="1"/>
</dbReference>
<feature type="signal peptide" evidence="7">
    <location>
        <begin position="1"/>
        <end position="17"/>
    </location>
</feature>
<accession>A0ABU3D9X9</accession>
<keyword evidence="3" id="KW-0645">Protease</keyword>
<keyword evidence="6" id="KW-0482">Metalloprotease</keyword>